<dbReference type="RefSeq" id="WP_146809723.1">
    <property type="nucleotide sequence ID" value="NZ_BJXX01000081.1"/>
</dbReference>
<organism evidence="2 3">
    <name type="scientific">Aneurinibacillus danicus</name>
    <dbReference type="NCBI Taxonomy" id="267746"/>
    <lineage>
        <taxon>Bacteria</taxon>
        <taxon>Bacillati</taxon>
        <taxon>Bacillota</taxon>
        <taxon>Bacilli</taxon>
        <taxon>Bacillales</taxon>
        <taxon>Paenibacillaceae</taxon>
        <taxon>Aneurinibacillus group</taxon>
        <taxon>Aneurinibacillus</taxon>
    </lineage>
</organism>
<accession>A0A511V6R1</accession>
<reference evidence="2 3" key="1">
    <citation type="submission" date="2019-07" db="EMBL/GenBank/DDBJ databases">
        <title>Whole genome shotgun sequence of Aneurinibacillus danicus NBRC 102444.</title>
        <authorList>
            <person name="Hosoyama A."/>
            <person name="Uohara A."/>
            <person name="Ohji S."/>
            <person name="Ichikawa N."/>
        </authorList>
    </citation>
    <scope>NUCLEOTIDE SEQUENCE [LARGE SCALE GENOMIC DNA]</scope>
    <source>
        <strain evidence="2 3">NBRC 102444</strain>
    </source>
</reference>
<dbReference type="Pfam" id="PF25250">
    <property type="entry name" value="DUF7852"/>
    <property type="match status" value="2"/>
</dbReference>
<dbReference type="Proteomes" id="UP000321157">
    <property type="component" value="Unassembled WGS sequence"/>
</dbReference>
<gene>
    <name evidence="2" type="ORF">ADA01nite_19090</name>
</gene>
<protein>
    <recommendedName>
        <fullName evidence="1">DUF7852 domain-containing protein</fullName>
    </recommendedName>
</protein>
<name>A0A511V6R1_9BACL</name>
<evidence type="ECO:0000259" key="1">
    <source>
        <dbReference type="Pfam" id="PF25250"/>
    </source>
</evidence>
<dbReference type="NCBIfam" id="NF045794">
    <property type="entry name" value="CsxC_fam"/>
    <property type="match status" value="1"/>
</dbReference>
<evidence type="ECO:0000313" key="2">
    <source>
        <dbReference type="EMBL" id="GEN34449.1"/>
    </source>
</evidence>
<dbReference type="OrthoDB" id="2381017at2"/>
<dbReference type="InterPro" id="IPR054845">
    <property type="entry name" value="Exosporium_prot_C"/>
</dbReference>
<dbReference type="InterPro" id="IPR057174">
    <property type="entry name" value="DUF7852"/>
</dbReference>
<keyword evidence="3" id="KW-1185">Reference proteome</keyword>
<feature type="domain" description="DUF7852" evidence="1">
    <location>
        <begin position="32"/>
        <end position="102"/>
    </location>
</feature>
<evidence type="ECO:0000313" key="3">
    <source>
        <dbReference type="Proteomes" id="UP000321157"/>
    </source>
</evidence>
<proteinExistence type="predicted"/>
<feature type="domain" description="DUF7852" evidence="1">
    <location>
        <begin position="112"/>
        <end position="204"/>
    </location>
</feature>
<dbReference type="EMBL" id="BJXX01000081">
    <property type="protein sequence ID" value="GEN34449.1"/>
    <property type="molecule type" value="Genomic_DNA"/>
</dbReference>
<sequence length="248" mass="28569">MPIKFDDSANVNECEGTIVTPGNLTPAGERIVKVPVLLQEVSVQIPLRAKIKFCDPVLEIKKIKKRVKVTQCRLIQPRSTRGPRGKLFLSGFVRKNIQYATPWDADKDEVFSRLRSLTVDIPFDCVVDIDKFLTPPVGPFFNVRREFDFLVNKPLPSGFPEKDELMSTDLSQFHQQSTEFFNEIVFCELVRSEITEWDEATNRKPLKKGPFEEGTFTELVEKMVLDLTLKVLQNQQVRVQSKERDHEE</sequence>
<dbReference type="AlphaFoldDB" id="A0A511V6R1"/>
<comment type="caution">
    <text evidence="2">The sequence shown here is derived from an EMBL/GenBank/DDBJ whole genome shotgun (WGS) entry which is preliminary data.</text>
</comment>